<evidence type="ECO:0000313" key="3">
    <source>
        <dbReference type="Proteomes" id="UP000291084"/>
    </source>
</evidence>
<dbReference type="EMBL" id="AP015043">
    <property type="protein sequence ID" value="BAT99788.1"/>
    <property type="molecule type" value="Genomic_DNA"/>
</dbReference>
<name>A0A0S3T4I6_PHAAN</name>
<protein>
    <submittedName>
        <fullName evidence="2">Uncharacterized protein</fullName>
    </submittedName>
</protein>
<keyword evidence="1" id="KW-0732">Signal</keyword>
<proteinExistence type="predicted"/>
<dbReference type="AlphaFoldDB" id="A0A0S3T4I6"/>
<feature type="signal peptide" evidence="1">
    <location>
        <begin position="1"/>
        <end position="18"/>
    </location>
</feature>
<accession>A0A0S3T4I6</accession>
<sequence length="79" mass="8749">LCLLLISTLSVRRHCSFACLCSTSPFPNNNAIRGTLMLSSLSSLNHLNLSPLPSQLQEPSALFALFPFSTMNRYFHLPP</sequence>
<reference evidence="2 3" key="1">
    <citation type="journal article" date="2015" name="Sci. Rep.">
        <title>The power of single molecule real-time sequencing technology in the de novo assembly of a eukaryotic genome.</title>
        <authorList>
            <person name="Sakai H."/>
            <person name="Naito K."/>
            <person name="Ogiso-Tanaka E."/>
            <person name="Takahashi Y."/>
            <person name="Iseki K."/>
            <person name="Muto C."/>
            <person name="Satou K."/>
            <person name="Teruya K."/>
            <person name="Shiroma A."/>
            <person name="Shimoji M."/>
            <person name="Hirano T."/>
            <person name="Itoh T."/>
            <person name="Kaga A."/>
            <person name="Tomooka N."/>
        </authorList>
    </citation>
    <scope>NUCLEOTIDE SEQUENCE [LARGE SCALE GENOMIC DNA]</scope>
    <source>
        <strain evidence="3">cv. Shumari</strain>
    </source>
</reference>
<evidence type="ECO:0000256" key="1">
    <source>
        <dbReference type="SAM" id="SignalP"/>
    </source>
</evidence>
<dbReference type="Proteomes" id="UP000291084">
    <property type="component" value="Chromosome 10"/>
</dbReference>
<gene>
    <name evidence="2" type="primary">Vigan.10G130000</name>
    <name evidence="2" type="ORF">VIGAN_10130000</name>
</gene>
<feature type="non-terminal residue" evidence="2">
    <location>
        <position position="1"/>
    </location>
</feature>
<feature type="chain" id="PRO_5006618877" evidence="1">
    <location>
        <begin position="19"/>
        <end position="79"/>
    </location>
</feature>
<evidence type="ECO:0000313" key="2">
    <source>
        <dbReference type="EMBL" id="BAT99788.1"/>
    </source>
</evidence>
<keyword evidence="3" id="KW-1185">Reference proteome</keyword>
<organism evidence="2 3">
    <name type="scientific">Vigna angularis var. angularis</name>
    <dbReference type="NCBI Taxonomy" id="157739"/>
    <lineage>
        <taxon>Eukaryota</taxon>
        <taxon>Viridiplantae</taxon>
        <taxon>Streptophyta</taxon>
        <taxon>Embryophyta</taxon>
        <taxon>Tracheophyta</taxon>
        <taxon>Spermatophyta</taxon>
        <taxon>Magnoliopsida</taxon>
        <taxon>eudicotyledons</taxon>
        <taxon>Gunneridae</taxon>
        <taxon>Pentapetalae</taxon>
        <taxon>rosids</taxon>
        <taxon>fabids</taxon>
        <taxon>Fabales</taxon>
        <taxon>Fabaceae</taxon>
        <taxon>Papilionoideae</taxon>
        <taxon>50 kb inversion clade</taxon>
        <taxon>NPAAA clade</taxon>
        <taxon>indigoferoid/millettioid clade</taxon>
        <taxon>Phaseoleae</taxon>
        <taxon>Vigna</taxon>
    </lineage>
</organism>